<dbReference type="InterPro" id="IPR012349">
    <property type="entry name" value="Split_barrel_FMN-bd"/>
</dbReference>
<reference evidence="1 2" key="1">
    <citation type="journal article" date="2022" name="Int. J. Syst. Evol. Microbiol.">
        <title>Noviherbaspirillum aridicola sp. nov., isolated from an arid soil in Pakistan.</title>
        <authorList>
            <person name="Khan I.U."/>
            <person name="Saqib M."/>
            <person name="Amin A."/>
            <person name="Hussain F."/>
            <person name="Li L."/>
            <person name="Liu Y.H."/>
            <person name="Fang B.Z."/>
            <person name="Ahmed I."/>
            <person name="Li W.J."/>
        </authorList>
    </citation>
    <scope>NUCLEOTIDE SEQUENCE [LARGE SCALE GENOMIC DNA]</scope>
    <source>
        <strain evidence="1 2">NCCP-691</strain>
    </source>
</reference>
<proteinExistence type="predicted"/>
<comment type="caution">
    <text evidence="1">The sequence shown here is derived from an EMBL/GenBank/DDBJ whole genome shotgun (WGS) entry which is preliminary data.</text>
</comment>
<evidence type="ECO:0000313" key="2">
    <source>
        <dbReference type="Proteomes" id="UP000887222"/>
    </source>
</evidence>
<dbReference type="RefSeq" id="WP_220809517.1">
    <property type="nucleotide sequence ID" value="NZ_BPMK01000014.1"/>
</dbReference>
<dbReference type="Gene3D" id="2.30.110.10">
    <property type="entry name" value="Electron Transport, Fmn-binding Protein, Chain A"/>
    <property type="match status" value="1"/>
</dbReference>
<evidence type="ECO:0008006" key="3">
    <source>
        <dbReference type="Google" id="ProtNLM"/>
    </source>
</evidence>
<accession>A0ABQ4Q8I2</accession>
<keyword evidence="2" id="KW-1185">Reference proteome</keyword>
<dbReference type="PANTHER" id="PTHR42815:SF2">
    <property type="entry name" value="FAD-BINDING, PUTATIVE (AFU_ORTHOLOGUE AFUA_6G07600)-RELATED"/>
    <property type="match status" value="1"/>
</dbReference>
<organism evidence="1 2">
    <name type="scientific">Noviherbaspirillum aridicola</name>
    <dbReference type="NCBI Taxonomy" id="2849687"/>
    <lineage>
        <taxon>Bacteria</taxon>
        <taxon>Pseudomonadati</taxon>
        <taxon>Pseudomonadota</taxon>
        <taxon>Betaproteobacteria</taxon>
        <taxon>Burkholderiales</taxon>
        <taxon>Oxalobacteraceae</taxon>
        <taxon>Noviherbaspirillum</taxon>
    </lineage>
</organism>
<dbReference type="Proteomes" id="UP000887222">
    <property type="component" value="Unassembled WGS sequence"/>
</dbReference>
<sequence>MDAPEVFHAGELRAQEMAGVREKMQRIGGAFIRDYMPDQHREFFPLLPMLLLGGRDDAGQVWATTVWGEPGFVQSPDPVTLRVAARTAVGDPLRLHEGMQIGALGLQFETRRRNRANGVVSRCDDGGVTLAVRQSFGNCPKYIQTRDMFAASDDTPGTVSSGAGAPPPAAQALIAGSDTFFIASAAAHGADVSHRGGLPGFVEMEDDGSLCWPDFQGNNFFNTIGNLLADARAGLLFIGFESGDLLHLSGRAAPRVEADGRRMLRFVPEKWIWRPAAMPWRWRLREVSPHLAPAQ</sequence>
<dbReference type="PANTHER" id="PTHR42815">
    <property type="entry name" value="FAD-BINDING, PUTATIVE (AFU_ORTHOLOGUE AFUA_6G07600)-RELATED"/>
    <property type="match status" value="1"/>
</dbReference>
<dbReference type="EMBL" id="BPMK01000014">
    <property type="protein sequence ID" value="GIZ53095.1"/>
    <property type="molecule type" value="Genomic_DNA"/>
</dbReference>
<dbReference type="SUPFAM" id="SSF50475">
    <property type="entry name" value="FMN-binding split barrel"/>
    <property type="match status" value="1"/>
</dbReference>
<name>A0ABQ4Q8I2_9BURK</name>
<protein>
    <recommendedName>
        <fullName evidence="3">Pyridoxamine 5'-phosphate oxidase putative domain-containing protein</fullName>
    </recommendedName>
</protein>
<gene>
    <name evidence="1" type="ORF">NCCP691_31090</name>
</gene>
<evidence type="ECO:0000313" key="1">
    <source>
        <dbReference type="EMBL" id="GIZ53095.1"/>
    </source>
</evidence>